<reference evidence="1" key="1">
    <citation type="submission" date="2023-04" db="EMBL/GenBank/DDBJ databases">
        <authorList>
            <consortium name="ELIXIR-Norway"/>
        </authorList>
    </citation>
    <scope>NUCLEOTIDE SEQUENCE [LARGE SCALE GENOMIC DNA]</scope>
</reference>
<keyword evidence="2" id="KW-1185">Reference proteome</keyword>
<dbReference type="EMBL" id="CATKSN020000166">
    <property type="protein sequence ID" value="CAI9149180.1"/>
    <property type="molecule type" value="Genomic_DNA"/>
</dbReference>
<comment type="caution">
    <text evidence="1">The sequence shown here is derived from an EMBL/GenBank/DDBJ whole genome shotgun (WGS) entry which is preliminary data.</text>
</comment>
<accession>A0ABN8XKV3</accession>
<proteinExistence type="predicted"/>
<evidence type="ECO:0000313" key="2">
    <source>
        <dbReference type="Proteomes" id="UP001176941"/>
    </source>
</evidence>
<gene>
    <name evidence="1" type="ORF">MRATA1EN1_LOCUS30798</name>
</gene>
<protein>
    <submittedName>
        <fullName evidence="1">Uncharacterized protein</fullName>
    </submittedName>
</protein>
<dbReference type="Proteomes" id="UP001176941">
    <property type="component" value="Unassembled WGS sequence"/>
</dbReference>
<evidence type="ECO:0000313" key="1">
    <source>
        <dbReference type="EMBL" id="CAI9149180.1"/>
    </source>
</evidence>
<organism evidence="1 2">
    <name type="scientific">Rangifer tarandus platyrhynchus</name>
    <name type="common">Svalbard reindeer</name>
    <dbReference type="NCBI Taxonomy" id="3082113"/>
    <lineage>
        <taxon>Eukaryota</taxon>
        <taxon>Metazoa</taxon>
        <taxon>Chordata</taxon>
        <taxon>Craniata</taxon>
        <taxon>Vertebrata</taxon>
        <taxon>Euteleostomi</taxon>
        <taxon>Mammalia</taxon>
        <taxon>Eutheria</taxon>
        <taxon>Laurasiatheria</taxon>
        <taxon>Artiodactyla</taxon>
        <taxon>Ruminantia</taxon>
        <taxon>Pecora</taxon>
        <taxon>Cervidae</taxon>
        <taxon>Odocoileinae</taxon>
        <taxon>Rangifer</taxon>
    </lineage>
</organism>
<sequence length="109" mass="12384">MLIVVMRRNQRRVRVTNNVVQRRVVLNSGDAPGVVETSTTSPHSSATSWLRLPVELYRNVRRKLKLLLSAVDRYRWSQAGPRVPDSSGPTHLSRRYSHSACVVLLRVVP</sequence>
<name>A0ABN8XKV3_RANTA</name>